<organism evidence="2 3">
    <name type="scientific">Peltaster fructicola</name>
    <dbReference type="NCBI Taxonomy" id="286661"/>
    <lineage>
        <taxon>Eukaryota</taxon>
        <taxon>Fungi</taxon>
        <taxon>Dikarya</taxon>
        <taxon>Ascomycota</taxon>
        <taxon>Pezizomycotina</taxon>
        <taxon>Dothideomycetes</taxon>
        <taxon>Dothideomycetes incertae sedis</taxon>
        <taxon>Peltaster</taxon>
    </lineage>
</organism>
<evidence type="ECO:0000313" key="2">
    <source>
        <dbReference type="EMBL" id="QIW96009.1"/>
    </source>
</evidence>
<feature type="region of interest" description="Disordered" evidence="1">
    <location>
        <begin position="1"/>
        <end position="35"/>
    </location>
</feature>
<dbReference type="OrthoDB" id="3942684at2759"/>
<dbReference type="EMBL" id="CP051139">
    <property type="protein sequence ID" value="QIW96009.1"/>
    <property type="molecule type" value="Genomic_DNA"/>
</dbReference>
<dbReference type="AlphaFoldDB" id="A0A6H0XNE6"/>
<feature type="compositionally biased region" description="Acidic residues" evidence="1">
    <location>
        <begin position="264"/>
        <end position="275"/>
    </location>
</feature>
<feature type="region of interest" description="Disordered" evidence="1">
    <location>
        <begin position="253"/>
        <end position="275"/>
    </location>
</feature>
<evidence type="ECO:0000256" key="1">
    <source>
        <dbReference type="SAM" id="MobiDB-lite"/>
    </source>
</evidence>
<evidence type="ECO:0000313" key="3">
    <source>
        <dbReference type="Proteomes" id="UP000503462"/>
    </source>
</evidence>
<proteinExistence type="predicted"/>
<feature type="compositionally biased region" description="Basic and acidic residues" evidence="1">
    <location>
        <begin position="253"/>
        <end position="263"/>
    </location>
</feature>
<keyword evidence="3" id="KW-1185">Reference proteome</keyword>
<gene>
    <name evidence="2" type="ORF">AMS68_001527</name>
</gene>
<accession>A0A6H0XNE6</accession>
<dbReference type="Proteomes" id="UP000503462">
    <property type="component" value="Chromosome 1"/>
</dbReference>
<sequence length="275" mass="30011">MAGFLPEHLPLESPITPTHATRRAAGAPVQTPANLNSISSQDSKRLIKRKSMLSLALPQISPLKLFQRSPTSPWVYTTARASHSVDGLDERFRCDVLAVSADDFRAAEAECKQLIIEAGGTILEHLRYPGGFLFELSCLIECPLVTGDKTAGGGTIVVDIVESVGRSHLTSQSPSHTHVRPQAVKPRSNWTVKAVNRLQKKHSPIAAAAAAAAAAEDSGDPFSTRTNSHPRYLGFDNRRLTIVEMLLEEARLREGDGAARRNEDDWETISEEDDE</sequence>
<protein>
    <submittedName>
        <fullName evidence="2">Uncharacterized protein</fullName>
    </submittedName>
</protein>
<name>A0A6H0XNE6_9PEZI</name>
<reference evidence="2 3" key="1">
    <citation type="journal article" date="2016" name="Sci. Rep.">
        <title>Peltaster fructicola genome reveals evolution from an invasive phytopathogen to an ectophytic parasite.</title>
        <authorList>
            <person name="Xu C."/>
            <person name="Chen H."/>
            <person name="Gleason M.L."/>
            <person name="Xu J.R."/>
            <person name="Liu H."/>
            <person name="Zhang R."/>
            <person name="Sun G."/>
        </authorList>
    </citation>
    <scope>NUCLEOTIDE SEQUENCE [LARGE SCALE GENOMIC DNA]</scope>
    <source>
        <strain evidence="2 3">LNHT1506</strain>
    </source>
</reference>